<evidence type="ECO:0000256" key="3">
    <source>
        <dbReference type="ARBA" id="ARBA00012608"/>
    </source>
</evidence>
<keyword evidence="6 16" id="KW-0285">Flavoprotein</keyword>
<feature type="binding site" evidence="14">
    <location>
        <position position="265"/>
    </location>
    <ligand>
        <name>NAD(+)</name>
        <dbReference type="ChEBI" id="CHEBI:57540"/>
    </ligand>
</feature>
<dbReference type="EC" id="1.8.1.4" evidence="3 16"/>
<evidence type="ECO:0000256" key="11">
    <source>
        <dbReference type="ARBA" id="ARBA00023284"/>
    </source>
</evidence>
<dbReference type="GO" id="GO:0004148">
    <property type="term" value="F:dihydrolipoyl dehydrogenase (NADH) activity"/>
    <property type="evidence" value="ECO:0007669"/>
    <property type="project" value="UniProtKB-EC"/>
</dbReference>
<evidence type="ECO:0000256" key="15">
    <source>
        <dbReference type="PIRSR" id="PIRSR000350-4"/>
    </source>
</evidence>
<keyword evidence="9 14" id="KW-0520">NAD</keyword>
<evidence type="ECO:0000256" key="2">
    <source>
        <dbReference type="ARBA" id="ARBA00007532"/>
    </source>
</evidence>
<dbReference type="Pfam" id="PF02852">
    <property type="entry name" value="Pyr_redox_dim"/>
    <property type="match status" value="1"/>
</dbReference>
<dbReference type="PROSITE" id="PS00076">
    <property type="entry name" value="PYRIDINE_REDOX_1"/>
    <property type="match status" value="1"/>
</dbReference>
<reference evidence="19 20" key="1">
    <citation type="journal article" date="2017" name="ISME J.">
        <title>Energy and carbon metabolisms in a deep terrestrial subsurface fluid microbial community.</title>
        <authorList>
            <person name="Momper L."/>
            <person name="Jungbluth S.P."/>
            <person name="Lee M.D."/>
            <person name="Amend J.P."/>
        </authorList>
    </citation>
    <scope>NUCLEOTIDE SEQUENCE [LARGE SCALE GENOMIC DNA]</scope>
    <source>
        <strain evidence="19">SURF_5</strain>
    </source>
</reference>
<keyword evidence="14" id="KW-0547">Nucleotide-binding</keyword>
<sequence>MAKFDITIIGGGTGGYVSAIRAAQLGAHVALIERDEVGGTCLLRGCIPTKAFLATADVLARTKEAEKFGVEVSDVRLAYPKALERKNAIVQKLVGGIHSLLKAHKVEYVQGEGRLLGDGRVGVTLPQGQAKGESGKIIVATGSQAMRPAMFKVDGVNVITSTEALDLKEVPKSIMIIGGAYVGCEFASMFRDFGSEVTIIELLPQLIPTEEREVSQTLKSEFKKRGIKILTGAKITNMDVSDGKVKAATEGGEVIEAEKALVAVGRSVVSEGIGLDDAGVDHDERGAILVNDKMETSAPGIYAVGDVLGKVMLAHVASMQGTVAVANALGGDRTFSYDAIPYCVYTRPEIASVGLKENDAKEAGFEVETGKFRFTALGKAMIIEDTTGFVKVVADKKTEKVLGASMIGPNVTDIIHELVLAVHAGITVEQLAEMIHAHPTLSESIHEADEAVRKQAIHMISR</sequence>
<evidence type="ECO:0000256" key="1">
    <source>
        <dbReference type="ARBA" id="ARBA00004496"/>
    </source>
</evidence>
<dbReference type="GO" id="GO:0006103">
    <property type="term" value="P:2-oxoglutarate metabolic process"/>
    <property type="evidence" value="ECO:0007669"/>
    <property type="project" value="TreeGrafter"/>
</dbReference>
<dbReference type="Gene3D" id="3.30.390.30">
    <property type="match status" value="1"/>
</dbReference>
<dbReference type="NCBIfam" id="TIGR01350">
    <property type="entry name" value="lipoamide_DH"/>
    <property type="match status" value="1"/>
</dbReference>
<comment type="miscellaneous">
    <text evidence="16">The active site is a redox-active disulfide bond.</text>
</comment>
<dbReference type="EMBL" id="QZKU01000144">
    <property type="protein sequence ID" value="RJP14316.1"/>
    <property type="molecule type" value="Genomic_DNA"/>
</dbReference>
<comment type="cofactor">
    <cofactor evidence="14 16">
        <name>FAD</name>
        <dbReference type="ChEBI" id="CHEBI:57692"/>
    </cofactor>
    <text evidence="14 16">Binds 1 FAD per subunit.</text>
</comment>
<evidence type="ECO:0000256" key="14">
    <source>
        <dbReference type="PIRSR" id="PIRSR000350-3"/>
    </source>
</evidence>
<comment type="catalytic activity">
    <reaction evidence="12 16">
        <text>N(6)-[(R)-dihydrolipoyl]-L-lysyl-[protein] + NAD(+) = N(6)-[(R)-lipoyl]-L-lysyl-[protein] + NADH + H(+)</text>
        <dbReference type="Rhea" id="RHEA:15045"/>
        <dbReference type="Rhea" id="RHEA-COMP:10474"/>
        <dbReference type="Rhea" id="RHEA-COMP:10475"/>
        <dbReference type="ChEBI" id="CHEBI:15378"/>
        <dbReference type="ChEBI" id="CHEBI:57540"/>
        <dbReference type="ChEBI" id="CHEBI:57945"/>
        <dbReference type="ChEBI" id="CHEBI:83099"/>
        <dbReference type="ChEBI" id="CHEBI:83100"/>
        <dbReference type="EC" id="1.8.1.4"/>
    </reaction>
</comment>
<feature type="binding site" evidence="14">
    <location>
        <begin position="312"/>
        <end position="315"/>
    </location>
    <ligand>
        <name>FAD</name>
        <dbReference type="ChEBI" id="CHEBI:57692"/>
    </ligand>
</feature>
<keyword evidence="7 14" id="KW-0274">FAD</keyword>
<proteinExistence type="inferred from homology"/>
<evidence type="ECO:0000259" key="18">
    <source>
        <dbReference type="Pfam" id="PF07992"/>
    </source>
</evidence>
<feature type="binding site" evidence="14">
    <location>
        <begin position="178"/>
        <end position="185"/>
    </location>
    <ligand>
        <name>NAD(+)</name>
        <dbReference type="ChEBI" id="CHEBI:57540"/>
    </ligand>
</feature>
<keyword evidence="8 16" id="KW-0560">Oxidoreductase</keyword>
<dbReference type="SUPFAM" id="SSF55424">
    <property type="entry name" value="FAD/NAD-linked reductases, dimerisation (C-terminal) domain"/>
    <property type="match status" value="1"/>
</dbReference>
<keyword evidence="5" id="KW-0963">Cytoplasm</keyword>
<evidence type="ECO:0000256" key="9">
    <source>
        <dbReference type="ARBA" id="ARBA00023027"/>
    </source>
</evidence>
<evidence type="ECO:0000256" key="12">
    <source>
        <dbReference type="ARBA" id="ARBA00049187"/>
    </source>
</evidence>
<comment type="similarity">
    <text evidence="2 16">Belongs to the class-I pyridine nucleotide-disulfide oxidoreductase family.</text>
</comment>
<dbReference type="SUPFAM" id="SSF51905">
    <property type="entry name" value="FAD/NAD(P)-binding domain"/>
    <property type="match status" value="1"/>
</dbReference>
<dbReference type="InterPro" id="IPR050151">
    <property type="entry name" value="Class-I_Pyr_Nuc-Dis_Oxidored"/>
</dbReference>
<evidence type="ECO:0000256" key="5">
    <source>
        <dbReference type="ARBA" id="ARBA00022490"/>
    </source>
</evidence>
<evidence type="ECO:0000256" key="10">
    <source>
        <dbReference type="ARBA" id="ARBA00023157"/>
    </source>
</evidence>
<feature type="domain" description="FAD/NAD(P)-binding" evidence="18">
    <location>
        <begin position="4"/>
        <end position="321"/>
    </location>
</feature>
<dbReference type="PRINTS" id="PR00411">
    <property type="entry name" value="PNDRDTASEI"/>
</dbReference>
<dbReference type="InterPro" id="IPR023753">
    <property type="entry name" value="FAD/NAD-binding_dom"/>
</dbReference>
<dbReference type="PANTHER" id="PTHR22912">
    <property type="entry name" value="DISULFIDE OXIDOREDUCTASE"/>
    <property type="match status" value="1"/>
</dbReference>
<keyword evidence="11 16" id="KW-0676">Redox-active center</keyword>
<evidence type="ECO:0000256" key="8">
    <source>
        <dbReference type="ARBA" id="ARBA00023002"/>
    </source>
</evidence>
<evidence type="ECO:0000313" key="19">
    <source>
        <dbReference type="EMBL" id="RJP14316.1"/>
    </source>
</evidence>
<accession>A0A3A4N7K9</accession>
<evidence type="ECO:0000313" key="20">
    <source>
        <dbReference type="Proteomes" id="UP000265882"/>
    </source>
</evidence>
<dbReference type="InterPro" id="IPR016156">
    <property type="entry name" value="FAD/NAD-linked_Rdtase_dimer_sf"/>
</dbReference>
<feature type="binding site" evidence="14">
    <location>
        <position position="306"/>
    </location>
    <ligand>
        <name>FAD</name>
        <dbReference type="ChEBI" id="CHEBI:57692"/>
    </ligand>
</feature>
<gene>
    <name evidence="19" type="primary">lpdA</name>
    <name evidence="19" type="ORF">C4520_21615</name>
</gene>
<dbReference type="PANTHER" id="PTHR22912:SF217">
    <property type="entry name" value="DIHYDROLIPOYL DEHYDROGENASE"/>
    <property type="match status" value="1"/>
</dbReference>
<dbReference type="GO" id="GO:0050660">
    <property type="term" value="F:flavin adenine dinucleotide binding"/>
    <property type="evidence" value="ECO:0007669"/>
    <property type="project" value="InterPro"/>
</dbReference>
<keyword evidence="10" id="KW-1015">Disulfide bond</keyword>
<dbReference type="Pfam" id="PF07992">
    <property type="entry name" value="Pyr_redox_2"/>
    <property type="match status" value="1"/>
</dbReference>
<dbReference type="InterPro" id="IPR004099">
    <property type="entry name" value="Pyr_nucl-diS_OxRdtase_dimer"/>
</dbReference>
<feature type="binding site" evidence="14">
    <location>
        <position position="113"/>
    </location>
    <ligand>
        <name>FAD</name>
        <dbReference type="ChEBI" id="CHEBI:57692"/>
    </ligand>
</feature>
<feature type="binding site" evidence="14">
    <location>
        <position position="201"/>
    </location>
    <ligand>
        <name>NAD(+)</name>
        <dbReference type="ChEBI" id="CHEBI:57540"/>
    </ligand>
</feature>
<feature type="domain" description="Pyridine nucleotide-disulphide oxidoreductase dimerisation" evidence="17">
    <location>
        <begin position="340"/>
        <end position="448"/>
    </location>
</feature>
<protein>
    <recommendedName>
        <fullName evidence="4 16">Dihydrolipoyl dehydrogenase</fullName>
        <ecNumber evidence="3 16">1.8.1.4</ecNumber>
    </recommendedName>
</protein>
<dbReference type="Proteomes" id="UP000265882">
    <property type="component" value="Unassembled WGS sequence"/>
</dbReference>
<feature type="active site" description="Proton acceptor" evidence="13">
    <location>
        <position position="438"/>
    </location>
</feature>
<dbReference type="InterPro" id="IPR001100">
    <property type="entry name" value="Pyr_nuc-diS_OxRdtase"/>
</dbReference>
<evidence type="ECO:0000256" key="6">
    <source>
        <dbReference type="ARBA" id="ARBA00022630"/>
    </source>
</evidence>
<feature type="disulfide bond" description="Redox-active" evidence="15">
    <location>
        <begin position="41"/>
        <end position="46"/>
    </location>
</feature>
<dbReference type="Gene3D" id="3.50.50.60">
    <property type="entry name" value="FAD/NAD(P)-binding domain"/>
    <property type="match status" value="2"/>
</dbReference>
<feature type="binding site" evidence="14">
    <location>
        <position position="50"/>
    </location>
    <ligand>
        <name>FAD</name>
        <dbReference type="ChEBI" id="CHEBI:57692"/>
    </ligand>
</feature>
<dbReference type="GO" id="GO:0005737">
    <property type="term" value="C:cytoplasm"/>
    <property type="evidence" value="ECO:0007669"/>
    <property type="project" value="UniProtKB-SubCell"/>
</dbReference>
<dbReference type="FunFam" id="3.30.390.30:FF:000001">
    <property type="entry name" value="Dihydrolipoyl dehydrogenase"/>
    <property type="match status" value="1"/>
</dbReference>
<organism evidence="19 20">
    <name type="scientific">Abyssobacteria bacterium (strain SURF_5)</name>
    <dbReference type="NCBI Taxonomy" id="2093360"/>
    <lineage>
        <taxon>Bacteria</taxon>
        <taxon>Pseudomonadati</taxon>
        <taxon>Candidatus Hydrogenedentota</taxon>
        <taxon>Candidatus Abyssobacteria</taxon>
    </lineage>
</organism>
<dbReference type="PIRSF" id="PIRSF000350">
    <property type="entry name" value="Mercury_reductase_MerA"/>
    <property type="match status" value="1"/>
</dbReference>
<evidence type="ECO:0000259" key="17">
    <source>
        <dbReference type="Pfam" id="PF02852"/>
    </source>
</evidence>
<dbReference type="InterPro" id="IPR036188">
    <property type="entry name" value="FAD/NAD-bd_sf"/>
</dbReference>
<evidence type="ECO:0000256" key="13">
    <source>
        <dbReference type="PIRSR" id="PIRSR000350-2"/>
    </source>
</evidence>
<name>A0A3A4N7K9_ABYX5</name>
<dbReference type="PRINTS" id="PR00368">
    <property type="entry name" value="FADPNR"/>
</dbReference>
<evidence type="ECO:0000256" key="7">
    <source>
        <dbReference type="ARBA" id="ARBA00022827"/>
    </source>
</evidence>
<feature type="binding site" evidence="14">
    <location>
        <begin position="141"/>
        <end position="143"/>
    </location>
    <ligand>
        <name>FAD</name>
        <dbReference type="ChEBI" id="CHEBI:57692"/>
    </ligand>
</feature>
<comment type="subcellular location">
    <subcellularLocation>
        <location evidence="1">Cytoplasm</location>
    </subcellularLocation>
</comment>
<dbReference type="AlphaFoldDB" id="A0A3A4N7K9"/>
<evidence type="ECO:0000256" key="16">
    <source>
        <dbReference type="RuleBase" id="RU003692"/>
    </source>
</evidence>
<dbReference type="InterPro" id="IPR006258">
    <property type="entry name" value="Lipoamide_DH"/>
</dbReference>
<evidence type="ECO:0000256" key="4">
    <source>
        <dbReference type="ARBA" id="ARBA00016961"/>
    </source>
</evidence>
<dbReference type="InterPro" id="IPR012999">
    <property type="entry name" value="Pyr_OxRdtase_I_AS"/>
</dbReference>
<comment type="caution">
    <text evidence="19">The sequence shown here is derived from an EMBL/GenBank/DDBJ whole genome shotgun (WGS) entry which is preliminary data.</text>
</comment>